<keyword evidence="1" id="KW-1133">Transmembrane helix</keyword>
<keyword evidence="1" id="KW-0812">Transmembrane</keyword>
<sequence>MKPPARPAPGKDFFLPELCLPQALLVLVVLAELLVVVLVLVEPMRAGFDWVRLALMSLFVQWIVLLSAALLCGLRPWLARL</sequence>
<feature type="transmembrane region" description="Helical" evidence="1">
    <location>
        <begin position="20"/>
        <end position="41"/>
    </location>
</feature>
<dbReference type="Proteomes" id="UP000015729">
    <property type="component" value="Unassembled WGS sequence"/>
</dbReference>
<evidence type="ECO:0000313" key="3">
    <source>
        <dbReference type="Proteomes" id="UP000015729"/>
    </source>
</evidence>
<organism evidence="2 3">
    <name type="scientific">Pseudomonas syringae pv. actinidiae ICMP 18807</name>
    <dbReference type="NCBI Taxonomy" id="1194404"/>
    <lineage>
        <taxon>Bacteria</taxon>
        <taxon>Pseudomonadati</taxon>
        <taxon>Pseudomonadota</taxon>
        <taxon>Gammaproteobacteria</taxon>
        <taxon>Pseudomonadales</taxon>
        <taxon>Pseudomonadaceae</taxon>
        <taxon>Pseudomonas</taxon>
        <taxon>Pseudomonas syringae</taxon>
    </lineage>
</organism>
<dbReference type="EMBL" id="AOKG01000363">
    <property type="protein sequence ID" value="EPN61568.1"/>
    <property type="molecule type" value="Genomic_DNA"/>
</dbReference>
<comment type="caution">
    <text evidence="2">The sequence shown here is derived from an EMBL/GenBank/DDBJ whole genome shotgun (WGS) entry which is preliminary data.</text>
</comment>
<feature type="transmembrane region" description="Helical" evidence="1">
    <location>
        <begin position="53"/>
        <end position="78"/>
    </location>
</feature>
<dbReference type="PATRIC" id="fig|1194404.4.peg.1155"/>
<reference evidence="2 3" key="1">
    <citation type="journal article" date="2013" name="PLoS Pathog.">
        <title>Genomic analysis of the Kiwifruit pathogen Pseudomonas syringae pv. actinidiae provides insight into the origins of an emergent plant disease.</title>
        <authorList>
            <person name="McCann H.C."/>
            <person name="Rikkerink E.H."/>
            <person name="Bertels F."/>
            <person name="Fiers M."/>
            <person name="Lu A."/>
            <person name="Rees-George J."/>
            <person name="Andersen M.T."/>
            <person name="Gleave A.P."/>
            <person name="Haubold B."/>
            <person name="Wohlers M.W."/>
            <person name="Guttman D.S."/>
            <person name="Wang P.W."/>
            <person name="Straub C."/>
            <person name="Vanneste J.L."/>
            <person name="Rainey P.B."/>
            <person name="Templeton M.D."/>
        </authorList>
    </citation>
    <scope>NUCLEOTIDE SEQUENCE [LARGE SCALE GENOMIC DNA]</scope>
    <source>
        <strain evidence="2 3">ICMP 18807</strain>
    </source>
</reference>
<gene>
    <name evidence="2" type="ORF">A244_05534</name>
</gene>
<proteinExistence type="predicted"/>
<dbReference type="AlphaFoldDB" id="S6UZX7"/>
<evidence type="ECO:0000313" key="2">
    <source>
        <dbReference type="EMBL" id="EPN61568.1"/>
    </source>
</evidence>
<evidence type="ECO:0000256" key="1">
    <source>
        <dbReference type="SAM" id="Phobius"/>
    </source>
</evidence>
<feature type="non-terminal residue" evidence="2">
    <location>
        <position position="81"/>
    </location>
</feature>
<accession>S6UZX7</accession>
<name>S6UZX7_PSESF</name>
<protein>
    <submittedName>
        <fullName evidence="2">Alginate biosynthesis protein AlgZ/FimS</fullName>
    </submittedName>
</protein>
<keyword evidence="1" id="KW-0472">Membrane</keyword>